<comment type="caution">
    <text evidence="1">The sequence shown here is derived from an EMBL/GenBank/DDBJ whole genome shotgun (WGS) entry which is preliminary data.</text>
</comment>
<reference evidence="1 2" key="1">
    <citation type="submission" date="2020-02" db="EMBL/GenBank/DDBJ databases">
        <title>Draft genome sequence of Haematococcus lacustris strain NIES-144.</title>
        <authorList>
            <person name="Morimoto D."/>
            <person name="Nakagawa S."/>
            <person name="Yoshida T."/>
            <person name="Sawayama S."/>
        </authorList>
    </citation>
    <scope>NUCLEOTIDE SEQUENCE [LARGE SCALE GENOMIC DNA]</scope>
    <source>
        <strain evidence="1 2">NIES-144</strain>
    </source>
</reference>
<keyword evidence="2" id="KW-1185">Reference proteome</keyword>
<feature type="non-terminal residue" evidence="1">
    <location>
        <position position="1"/>
    </location>
</feature>
<sequence length="103" mass="11288">MRKTMQRFKALSADHGLRPSHPCCSVTHWVPDTIASAAWQTQHRQPGSMPLRLTFKICPGSAASHEAVKSLAVKLMPVPCDAHHFVFALLVFFPTLFSGSACS</sequence>
<evidence type="ECO:0000313" key="2">
    <source>
        <dbReference type="Proteomes" id="UP000485058"/>
    </source>
</evidence>
<dbReference type="EMBL" id="BLLF01001903">
    <property type="protein sequence ID" value="GFH21774.1"/>
    <property type="molecule type" value="Genomic_DNA"/>
</dbReference>
<dbReference type="AlphaFoldDB" id="A0A699ZSN1"/>
<protein>
    <submittedName>
        <fullName evidence="1">Uncharacterized protein</fullName>
    </submittedName>
</protein>
<proteinExistence type="predicted"/>
<name>A0A699ZSN1_HAELA</name>
<dbReference type="Proteomes" id="UP000485058">
    <property type="component" value="Unassembled WGS sequence"/>
</dbReference>
<organism evidence="1 2">
    <name type="scientific">Haematococcus lacustris</name>
    <name type="common">Green alga</name>
    <name type="synonym">Haematococcus pluvialis</name>
    <dbReference type="NCBI Taxonomy" id="44745"/>
    <lineage>
        <taxon>Eukaryota</taxon>
        <taxon>Viridiplantae</taxon>
        <taxon>Chlorophyta</taxon>
        <taxon>core chlorophytes</taxon>
        <taxon>Chlorophyceae</taxon>
        <taxon>CS clade</taxon>
        <taxon>Chlamydomonadales</taxon>
        <taxon>Haematococcaceae</taxon>
        <taxon>Haematococcus</taxon>
    </lineage>
</organism>
<evidence type="ECO:0000313" key="1">
    <source>
        <dbReference type="EMBL" id="GFH21774.1"/>
    </source>
</evidence>
<gene>
    <name evidence="1" type="ORF">HaLaN_19139</name>
</gene>
<accession>A0A699ZSN1</accession>